<accession>A0A0D3JVN2</accession>
<dbReference type="PaxDb" id="2903-EOD27567"/>
<feature type="region of interest" description="Disordered" evidence="1">
    <location>
        <begin position="16"/>
        <end position="62"/>
    </location>
</feature>
<evidence type="ECO:0000313" key="2">
    <source>
        <dbReference type="EnsemblProtists" id="EOD27567"/>
    </source>
</evidence>
<reference evidence="3" key="1">
    <citation type="journal article" date="2013" name="Nature">
        <title>Pan genome of the phytoplankton Emiliania underpins its global distribution.</title>
        <authorList>
            <person name="Read B.A."/>
            <person name="Kegel J."/>
            <person name="Klute M.J."/>
            <person name="Kuo A."/>
            <person name="Lefebvre S.C."/>
            <person name="Maumus F."/>
            <person name="Mayer C."/>
            <person name="Miller J."/>
            <person name="Monier A."/>
            <person name="Salamov A."/>
            <person name="Young J."/>
            <person name="Aguilar M."/>
            <person name="Claverie J.M."/>
            <person name="Frickenhaus S."/>
            <person name="Gonzalez K."/>
            <person name="Herman E.K."/>
            <person name="Lin Y.C."/>
            <person name="Napier J."/>
            <person name="Ogata H."/>
            <person name="Sarno A.F."/>
            <person name="Shmutz J."/>
            <person name="Schroeder D."/>
            <person name="de Vargas C."/>
            <person name="Verret F."/>
            <person name="von Dassow P."/>
            <person name="Valentin K."/>
            <person name="Van de Peer Y."/>
            <person name="Wheeler G."/>
            <person name="Dacks J.B."/>
            <person name="Delwiche C.F."/>
            <person name="Dyhrman S.T."/>
            <person name="Glockner G."/>
            <person name="John U."/>
            <person name="Richards T."/>
            <person name="Worden A.Z."/>
            <person name="Zhang X."/>
            <person name="Grigoriev I.V."/>
            <person name="Allen A.E."/>
            <person name="Bidle K."/>
            <person name="Borodovsky M."/>
            <person name="Bowler C."/>
            <person name="Brownlee C."/>
            <person name="Cock J.M."/>
            <person name="Elias M."/>
            <person name="Gladyshev V.N."/>
            <person name="Groth M."/>
            <person name="Guda C."/>
            <person name="Hadaegh A."/>
            <person name="Iglesias-Rodriguez M.D."/>
            <person name="Jenkins J."/>
            <person name="Jones B.M."/>
            <person name="Lawson T."/>
            <person name="Leese F."/>
            <person name="Lindquist E."/>
            <person name="Lobanov A."/>
            <person name="Lomsadze A."/>
            <person name="Malik S.B."/>
            <person name="Marsh M.E."/>
            <person name="Mackinder L."/>
            <person name="Mock T."/>
            <person name="Mueller-Roeber B."/>
            <person name="Pagarete A."/>
            <person name="Parker M."/>
            <person name="Probert I."/>
            <person name="Quesneville H."/>
            <person name="Raines C."/>
            <person name="Rensing S.A."/>
            <person name="Riano-Pachon D.M."/>
            <person name="Richier S."/>
            <person name="Rokitta S."/>
            <person name="Shiraiwa Y."/>
            <person name="Soanes D.M."/>
            <person name="van der Giezen M."/>
            <person name="Wahlund T.M."/>
            <person name="Williams B."/>
            <person name="Wilson W."/>
            <person name="Wolfe G."/>
            <person name="Wurch L.L."/>
        </authorList>
    </citation>
    <scope>NUCLEOTIDE SEQUENCE</scope>
</reference>
<dbReference type="GeneID" id="17273111"/>
<evidence type="ECO:0000256" key="1">
    <source>
        <dbReference type="SAM" id="MobiDB-lite"/>
    </source>
</evidence>
<protein>
    <submittedName>
        <fullName evidence="2">Uncharacterized protein</fullName>
    </submittedName>
</protein>
<dbReference type="HOGENOM" id="CLU_2911211_0_0_1"/>
<dbReference type="EnsemblProtists" id="EOD27567">
    <property type="protein sequence ID" value="EOD27567"/>
    <property type="gene ID" value="EMIHUDRAFT_366538"/>
</dbReference>
<sequence>TLSLLPPLLLTTTFRRSTARARSRTSPLQRRSSIWSSGARRRSVGGRASRRRLESRRAARAA</sequence>
<dbReference type="AlphaFoldDB" id="A0A0D3JVN2"/>
<keyword evidence="3" id="KW-1185">Reference proteome</keyword>
<dbReference type="KEGG" id="ehx:EMIHUDRAFT_366538"/>
<feature type="compositionally biased region" description="Basic residues" evidence="1">
    <location>
        <begin position="39"/>
        <end position="50"/>
    </location>
</feature>
<reference evidence="2" key="2">
    <citation type="submission" date="2024-10" db="UniProtKB">
        <authorList>
            <consortium name="EnsemblProtists"/>
        </authorList>
    </citation>
    <scope>IDENTIFICATION</scope>
</reference>
<organism evidence="2 3">
    <name type="scientific">Emiliania huxleyi (strain CCMP1516)</name>
    <dbReference type="NCBI Taxonomy" id="280463"/>
    <lineage>
        <taxon>Eukaryota</taxon>
        <taxon>Haptista</taxon>
        <taxon>Haptophyta</taxon>
        <taxon>Prymnesiophyceae</taxon>
        <taxon>Isochrysidales</taxon>
        <taxon>Noelaerhabdaceae</taxon>
        <taxon>Emiliania</taxon>
    </lineage>
</organism>
<dbReference type="RefSeq" id="XP_005779996.1">
    <property type="nucleotide sequence ID" value="XM_005779939.1"/>
</dbReference>
<feature type="compositionally biased region" description="Basic and acidic residues" evidence="1">
    <location>
        <begin position="51"/>
        <end position="62"/>
    </location>
</feature>
<evidence type="ECO:0000313" key="3">
    <source>
        <dbReference type="Proteomes" id="UP000013827"/>
    </source>
</evidence>
<name>A0A0D3JVN2_EMIH1</name>
<dbReference type="Proteomes" id="UP000013827">
    <property type="component" value="Unassembled WGS sequence"/>
</dbReference>
<proteinExistence type="predicted"/>